<gene>
    <name evidence="1" type="ORF">R3P38DRAFT_3194249</name>
</gene>
<proteinExistence type="predicted"/>
<name>A0AAW0BE66_9AGAR</name>
<dbReference type="EMBL" id="JAWWNJ010000035">
    <property type="protein sequence ID" value="KAK7023729.1"/>
    <property type="molecule type" value="Genomic_DNA"/>
</dbReference>
<accession>A0AAW0BE66</accession>
<protein>
    <submittedName>
        <fullName evidence="1">Uncharacterized protein</fullName>
    </submittedName>
</protein>
<dbReference type="AlphaFoldDB" id="A0AAW0BE66"/>
<keyword evidence="2" id="KW-1185">Reference proteome</keyword>
<reference evidence="1 2" key="1">
    <citation type="journal article" date="2024" name="J Genomics">
        <title>Draft genome sequencing and assembly of Favolaschia claudopus CIRM-BRFM 2984 isolated from oak limbs.</title>
        <authorList>
            <person name="Navarro D."/>
            <person name="Drula E."/>
            <person name="Chaduli D."/>
            <person name="Cazenave R."/>
            <person name="Ahrendt S."/>
            <person name="Wang J."/>
            <person name="Lipzen A."/>
            <person name="Daum C."/>
            <person name="Barry K."/>
            <person name="Grigoriev I.V."/>
            <person name="Favel A."/>
            <person name="Rosso M.N."/>
            <person name="Martin F."/>
        </authorList>
    </citation>
    <scope>NUCLEOTIDE SEQUENCE [LARGE SCALE GENOMIC DNA]</scope>
    <source>
        <strain evidence="1 2">CIRM-BRFM 2984</strain>
    </source>
</reference>
<sequence>MPYGAKPKHNSEEEEDLKPAKKAHYVVKESIQVKNDLIIETMTQYFSGPNYPLVDDIRKHASTRSPLPAHQVWSWIVLIHDLKSSYTKMFIPGMPSTVLGKSIKGGHLQMLFQRGTSFMSGAESAYQYIYPRRGEVGVSEFLAGDMPVGVESIVKALCLFLYNPELNCCMHFSIARKHR</sequence>
<comment type="caution">
    <text evidence="1">The sequence shown here is derived from an EMBL/GenBank/DDBJ whole genome shotgun (WGS) entry which is preliminary data.</text>
</comment>
<evidence type="ECO:0000313" key="2">
    <source>
        <dbReference type="Proteomes" id="UP001362999"/>
    </source>
</evidence>
<organism evidence="1 2">
    <name type="scientific">Favolaschia claudopus</name>
    <dbReference type="NCBI Taxonomy" id="2862362"/>
    <lineage>
        <taxon>Eukaryota</taxon>
        <taxon>Fungi</taxon>
        <taxon>Dikarya</taxon>
        <taxon>Basidiomycota</taxon>
        <taxon>Agaricomycotina</taxon>
        <taxon>Agaricomycetes</taxon>
        <taxon>Agaricomycetidae</taxon>
        <taxon>Agaricales</taxon>
        <taxon>Marasmiineae</taxon>
        <taxon>Mycenaceae</taxon>
        <taxon>Favolaschia</taxon>
    </lineage>
</organism>
<evidence type="ECO:0000313" key="1">
    <source>
        <dbReference type="EMBL" id="KAK7023729.1"/>
    </source>
</evidence>
<dbReference type="Proteomes" id="UP001362999">
    <property type="component" value="Unassembled WGS sequence"/>
</dbReference>